<gene>
    <name evidence="5" type="ORF">GCM10022222_84270</name>
</gene>
<keyword evidence="6" id="KW-1185">Reference proteome</keyword>
<evidence type="ECO:0000256" key="4">
    <source>
        <dbReference type="PIRNR" id="PIRNR006078"/>
    </source>
</evidence>
<keyword evidence="2 4" id="KW-0808">Transferase</keyword>
<dbReference type="Gene3D" id="3.40.50.10350">
    <property type="entry name" value="Glycerate kinase, domain 1"/>
    <property type="match status" value="1"/>
</dbReference>
<comment type="caution">
    <text evidence="5">The sequence shown here is derived from an EMBL/GenBank/DDBJ whole genome shotgun (WGS) entry which is preliminary data.</text>
</comment>
<organism evidence="5 6">
    <name type="scientific">Amycolatopsis ultiminotia</name>
    <dbReference type="NCBI Taxonomy" id="543629"/>
    <lineage>
        <taxon>Bacteria</taxon>
        <taxon>Bacillati</taxon>
        <taxon>Actinomycetota</taxon>
        <taxon>Actinomycetes</taxon>
        <taxon>Pseudonocardiales</taxon>
        <taxon>Pseudonocardiaceae</taxon>
        <taxon>Amycolatopsis</taxon>
    </lineage>
</organism>
<proteinExistence type="inferred from homology"/>
<dbReference type="InterPro" id="IPR036129">
    <property type="entry name" value="Glycerate_kinase_sf"/>
</dbReference>
<evidence type="ECO:0000256" key="2">
    <source>
        <dbReference type="ARBA" id="ARBA00022679"/>
    </source>
</evidence>
<evidence type="ECO:0000256" key="3">
    <source>
        <dbReference type="ARBA" id="ARBA00022777"/>
    </source>
</evidence>
<dbReference type="InterPro" id="IPR018197">
    <property type="entry name" value="Glycerate_kinase_RE-like"/>
</dbReference>
<sequence>MTVLVAPDKFKGSLTAAEVADVVASAFAAVVPSEPVRRLPVADGGEGTVAAAVAAGFRRVPVRVSGPTGRRGTAYFALRGQVAVVELAEASGLSRLPGGLPAPCTASSHGTGELIAAALAAGATSVVLGVGGSACTDGGAGMLTALGARLLDSSGNLVPPGGGSLTLVSTVDLSGLPPMNLVLASDVDNPLLGPNGTAAVYGPQKGATTDDIALLERGLHRWAELLGPRHATTPGSGAAGGVGFAVVAALGARIRPGIDVVLELLDFPAAAGEARLVVTGEGSLDAQSLHGKAPIGVVRAAGNTPVVALAGRCLLTPAACRTAGFHAVHALSDVDPDESRCMAQARTLLHLCARRLAREWSTGPAPVEVAG</sequence>
<name>A0ABP6YMK5_9PSEU</name>
<evidence type="ECO:0000256" key="1">
    <source>
        <dbReference type="ARBA" id="ARBA00006284"/>
    </source>
</evidence>
<dbReference type="PANTHER" id="PTHR21599:SF0">
    <property type="entry name" value="GLYCERATE KINASE"/>
    <property type="match status" value="1"/>
</dbReference>
<comment type="similarity">
    <text evidence="1 4">Belongs to the glycerate kinase type-1 family.</text>
</comment>
<dbReference type="GO" id="GO:0016301">
    <property type="term" value="F:kinase activity"/>
    <property type="evidence" value="ECO:0007669"/>
    <property type="project" value="UniProtKB-KW"/>
</dbReference>
<dbReference type="SUPFAM" id="SSF110738">
    <property type="entry name" value="Glycerate kinase I"/>
    <property type="match status" value="1"/>
</dbReference>
<dbReference type="RefSeq" id="WP_344869216.1">
    <property type="nucleotide sequence ID" value="NZ_BAAAZN010000033.1"/>
</dbReference>
<dbReference type="EMBL" id="BAAAZN010000033">
    <property type="protein sequence ID" value="GAA3586695.1"/>
    <property type="molecule type" value="Genomic_DNA"/>
</dbReference>
<protein>
    <submittedName>
        <fullName evidence="5">Glycerate kinase</fullName>
    </submittedName>
</protein>
<dbReference type="PIRSF" id="PIRSF006078">
    <property type="entry name" value="GlxK"/>
    <property type="match status" value="1"/>
</dbReference>
<dbReference type="Pfam" id="PF02595">
    <property type="entry name" value="Gly_kinase"/>
    <property type="match status" value="1"/>
</dbReference>
<reference evidence="6" key="1">
    <citation type="journal article" date="2019" name="Int. J. Syst. Evol. Microbiol.">
        <title>The Global Catalogue of Microorganisms (GCM) 10K type strain sequencing project: providing services to taxonomists for standard genome sequencing and annotation.</title>
        <authorList>
            <consortium name="The Broad Institute Genomics Platform"/>
            <consortium name="The Broad Institute Genome Sequencing Center for Infectious Disease"/>
            <person name="Wu L."/>
            <person name="Ma J."/>
        </authorList>
    </citation>
    <scope>NUCLEOTIDE SEQUENCE [LARGE SCALE GENOMIC DNA]</scope>
    <source>
        <strain evidence="6">JCM 16898</strain>
    </source>
</reference>
<dbReference type="Gene3D" id="3.90.1510.10">
    <property type="entry name" value="Glycerate kinase, domain 2"/>
    <property type="match status" value="1"/>
</dbReference>
<accession>A0ABP6YMK5</accession>
<evidence type="ECO:0000313" key="6">
    <source>
        <dbReference type="Proteomes" id="UP001500689"/>
    </source>
</evidence>
<evidence type="ECO:0000313" key="5">
    <source>
        <dbReference type="EMBL" id="GAA3586695.1"/>
    </source>
</evidence>
<keyword evidence="3 4" id="KW-0418">Kinase</keyword>
<dbReference type="PANTHER" id="PTHR21599">
    <property type="entry name" value="GLYCERATE KINASE"/>
    <property type="match status" value="1"/>
</dbReference>
<dbReference type="InterPro" id="IPR004381">
    <property type="entry name" value="Glycerate_kinase"/>
</dbReference>
<dbReference type="InterPro" id="IPR018193">
    <property type="entry name" value="Glyc_kinase_flavodox-like_fold"/>
</dbReference>
<dbReference type="Proteomes" id="UP001500689">
    <property type="component" value="Unassembled WGS sequence"/>
</dbReference>
<dbReference type="NCBIfam" id="TIGR00045">
    <property type="entry name" value="glycerate kinase"/>
    <property type="match status" value="1"/>
</dbReference>